<organism evidence="1 2">
    <name type="scientific">Klebsiella pneumoniae</name>
    <dbReference type="NCBI Taxonomy" id="573"/>
    <lineage>
        <taxon>Bacteria</taxon>
        <taxon>Pseudomonadati</taxon>
        <taxon>Pseudomonadota</taxon>
        <taxon>Gammaproteobacteria</taxon>
        <taxon>Enterobacterales</taxon>
        <taxon>Enterobacteriaceae</taxon>
        <taxon>Klebsiella/Raoultella group</taxon>
        <taxon>Klebsiella</taxon>
        <taxon>Klebsiella pneumoniae complex</taxon>
    </lineage>
</organism>
<name>A0A927HHH5_KLEPN</name>
<dbReference type="AlphaFoldDB" id="A0A927HHH5"/>
<evidence type="ECO:0000313" key="1">
    <source>
        <dbReference type="EMBL" id="MBD3700659.1"/>
    </source>
</evidence>
<dbReference type="EMBL" id="JACXTI010000002">
    <property type="protein sequence ID" value="MBD3700659.1"/>
    <property type="molecule type" value="Genomic_DNA"/>
</dbReference>
<dbReference type="Proteomes" id="UP000631473">
    <property type="component" value="Unassembled WGS sequence"/>
</dbReference>
<comment type="caution">
    <text evidence="1">The sequence shown here is derived from an EMBL/GenBank/DDBJ whole genome shotgun (WGS) entry which is preliminary data.</text>
</comment>
<protein>
    <submittedName>
        <fullName evidence="1">Uncharacterized protein</fullName>
    </submittedName>
</protein>
<reference evidence="1" key="1">
    <citation type="submission" date="2020-07" db="EMBL/GenBank/DDBJ databases">
        <title>Clinical and genomic characterization of carbapenemase-producing Enterobacterales causing secondary infections during the COVID-19 crisis at a New York City hospital.</title>
        <authorList>
            <person name="Gomez-Simmonds A."/>
            <person name="Annavajhala M.K."/>
            <person name="Uhlemann A.-C."/>
        </authorList>
    </citation>
    <scope>NUCLEOTIDE SEQUENCE</scope>
    <source>
        <strain evidence="1">NK1597</strain>
    </source>
</reference>
<proteinExistence type="predicted"/>
<evidence type="ECO:0000313" key="2">
    <source>
        <dbReference type="Proteomes" id="UP000631473"/>
    </source>
</evidence>
<accession>A0A927HHH5</accession>
<sequence>MRKLSSVAPRIQRLGQRQFRQAVEADDLAQQSPEGRLQQIAPLGEERGQAVAVVLRGRWSGCGPRSSSAFLPADPQLAEQAHKARIGAIVVDDKSGIDGPVPCGVATSTVAVWPPGVAPASNSVT</sequence>
<gene>
    <name evidence="1" type="ORF">IE991_04125</name>
</gene>